<organism evidence="2 3">
    <name type="scientific">Lichenicola cladoniae</name>
    <dbReference type="NCBI Taxonomy" id="1484109"/>
    <lineage>
        <taxon>Bacteria</taxon>
        <taxon>Pseudomonadati</taxon>
        <taxon>Pseudomonadota</taxon>
        <taxon>Alphaproteobacteria</taxon>
        <taxon>Acetobacterales</taxon>
        <taxon>Acetobacteraceae</taxon>
        <taxon>Lichenicola</taxon>
    </lineage>
</organism>
<feature type="transmembrane region" description="Helical" evidence="1">
    <location>
        <begin position="538"/>
        <end position="556"/>
    </location>
</feature>
<proteinExistence type="predicted"/>
<name>A0A6M8HJ97_9PROT</name>
<evidence type="ECO:0000313" key="3">
    <source>
        <dbReference type="Proteomes" id="UP000500767"/>
    </source>
</evidence>
<evidence type="ECO:0008006" key="4">
    <source>
        <dbReference type="Google" id="ProtNLM"/>
    </source>
</evidence>
<dbReference type="EMBL" id="CP053708">
    <property type="protein sequence ID" value="QKE88768.1"/>
    <property type="molecule type" value="Genomic_DNA"/>
</dbReference>
<feature type="transmembrane region" description="Helical" evidence="1">
    <location>
        <begin position="123"/>
        <end position="142"/>
    </location>
</feature>
<reference evidence="2 3" key="1">
    <citation type="journal article" date="2014" name="World J. Microbiol. Biotechnol.">
        <title>Biodiversity and physiological characteristics of Antarctic and Arctic lichens-associated bacteria.</title>
        <authorList>
            <person name="Lee Y.M."/>
            <person name="Kim E.H."/>
            <person name="Lee H.K."/>
            <person name="Hong S.G."/>
        </authorList>
    </citation>
    <scope>NUCLEOTIDE SEQUENCE [LARGE SCALE GENOMIC DNA]</scope>
    <source>
        <strain evidence="2 3">PAMC 26569</strain>
    </source>
</reference>
<dbReference type="KEGG" id="lck:HN018_00720"/>
<keyword evidence="1" id="KW-0472">Membrane</keyword>
<dbReference type="RefSeq" id="WP_171832729.1">
    <property type="nucleotide sequence ID" value="NZ_CP053708.1"/>
</dbReference>
<keyword evidence="3" id="KW-1185">Reference proteome</keyword>
<feature type="transmembrane region" description="Helical" evidence="1">
    <location>
        <begin position="97"/>
        <end position="117"/>
    </location>
</feature>
<dbReference type="AlphaFoldDB" id="A0A6M8HJ97"/>
<accession>A0A6M8HJ97</accession>
<dbReference type="Proteomes" id="UP000500767">
    <property type="component" value="Chromosome"/>
</dbReference>
<keyword evidence="1" id="KW-0812">Transmembrane</keyword>
<evidence type="ECO:0000256" key="1">
    <source>
        <dbReference type="SAM" id="Phobius"/>
    </source>
</evidence>
<feature type="transmembrane region" description="Helical" evidence="1">
    <location>
        <begin position="182"/>
        <end position="204"/>
    </location>
</feature>
<evidence type="ECO:0000313" key="2">
    <source>
        <dbReference type="EMBL" id="QKE88768.1"/>
    </source>
</evidence>
<feature type="transmembrane region" description="Helical" evidence="1">
    <location>
        <begin position="154"/>
        <end position="176"/>
    </location>
</feature>
<protein>
    <recommendedName>
        <fullName evidence="4">Peptidase M48 domain-containing protein</fullName>
    </recommendedName>
</protein>
<keyword evidence="1" id="KW-1133">Transmembrane helix</keyword>
<feature type="transmembrane region" description="Helical" evidence="1">
    <location>
        <begin position="562"/>
        <end position="583"/>
    </location>
</feature>
<sequence>MAAGVWQWRAIALLVLPPMLAGWQLERGSATAASYRREATELVAKANIVAAVAAHTPDRPVAFGDNSTTLPAIAALALVHRGMEALGRDVVVADLRVGCAAATLGSGLMACLANAIGLLAARWAFRAGTLSGVGLAAVLSRIRWLLPVLLGTMTLGLALSIVGAVLFEFAGLWFLGATGEDMMKVAAVPIAVAWVIIWLACLTLRDLAATRRWAPLPMPLWGRDITLAEAPALWSLVAGIALRQQVLAPEHIVLGLVEGCFVTSSTVMLEPAYCTLTGRTLHIAIPCLALLDRNQFAAMIGHELTHFGAEDTEYCLHVVPLHDAVGRIAAAAGWSGVAGDRMLLPPAALGEYMIQALDHAIGHWKQLRDVARLTMTDVAAAESASIRGALVATLVKRILDEAAQYPRQAPADLLAHMLVRAKTEGIAELQPLLADRVLHPKDRTPFTRQRIADLEVTADEASMAQAKRSVLEKDDDFGRSLIPGWEALCLGLSQDIIDFAAELDDELDDELEVAVAAPMPDRTEIHAAVRGGLWRRGLMSVGLIAIAALVAVTTLHTPDAQWSTLLICLVLAVAGFVLALLAVQLRREALAPFLTLDHWGFTTRGLDRAVSWTDVTEVRLSTYRITVTNFQLSFDARLPRRVSGWRVRVHQRRRVVSLIGLHPHGMTMPAYMDLIDRYLRAAHACAALDARDSDAALK</sequence>
<gene>
    <name evidence="2" type="ORF">HN018_00720</name>
</gene>